<reference evidence="9" key="1">
    <citation type="journal article" date="2019" name="Int. J. Syst. Evol. Microbiol.">
        <title>The Global Catalogue of Microorganisms (GCM) 10K type strain sequencing project: providing services to taxonomists for standard genome sequencing and annotation.</title>
        <authorList>
            <consortium name="The Broad Institute Genomics Platform"/>
            <consortium name="The Broad Institute Genome Sequencing Center for Infectious Disease"/>
            <person name="Wu L."/>
            <person name="Ma J."/>
        </authorList>
    </citation>
    <scope>NUCLEOTIDE SEQUENCE [LARGE SCALE GENOMIC DNA]</scope>
    <source>
        <strain evidence="9">CCUG 61889</strain>
    </source>
</reference>
<dbReference type="EMBL" id="JBHRZT010000072">
    <property type="protein sequence ID" value="MFC3886006.1"/>
    <property type="molecule type" value="Genomic_DNA"/>
</dbReference>
<feature type="transmembrane region" description="Helical" evidence="6">
    <location>
        <begin position="6"/>
        <end position="26"/>
    </location>
</feature>
<evidence type="ECO:0000256" key="2">
    <source>
        <dbReference type="ARBA" id="ARBA00022475"/>
    </source>
</evidence>
<feature type="domain" description="DUF3817" evidence="7">
    <location>
        <begin position="8"/>
        <end position="94"/>
    </location>
</feature>
<evidence type="ECO:0000256" key="5">
    <source>
        <dbReference type="ARBA" id="ARBA00023136"/>
    </source>
</evidence>
<comment type="caution">
    <text evidence="8">The sequence shown here is derived from an EMBL/GenBank/DDBJ whole genome shotgun (WGS) entry which is preliminary data.</text>
</comment>
<dbReference type="Pfam" id="PF12823">
    <property type="entry name" value="DUF3817"/>
    <property type="match status" value="1"/>
</dbReference>
<dbReference type="Proteomes" id="UP001595752">
    <property type="component" value="Unassembled WGS sequence"/>
</dbReference>
<dbReference type="RefSeq" id="WP_377918377.1">
    <property type="nucleotide sequence ID" value="NZ_JBHRZT010000072.1"/>
</dbReference>
<gene>
    <name evidence="8" type="ORF">ACFOU2_22015</name>
</gene>
<organism evidence="8 9">
    <name type="scientific">Bacillus songklensis</name>
    <dbReference type="NCBI Taxonomy" id="1069116"/>
    <lineage>
        <taxon>Bacteria</taxon>
        <taxon>Bacillati</taxon>
        <taxon>Bacillota</taxon>
        <taxon>Bacilli</taxon>
        <taxon>Bacillales</taxon>
        <taxon>Bacillaceae</taxon>
        <taxon>Bacillus</taxon>
    </lineage>
</organism>
<dbReference type="NCBIfam" id="TIGR03954">
    <property type="entry name" value="integ_memb_HG"/>
    <property type="match status" value="1"/>
</dbReference>
<evidence type="ECO:0000256" key="3">
    <source>
        <dbReference type="ARBA" id="ARBA00022692"/>
    </source>
</evidence>
<feature type="transmembrane region" description="Helical" evidence="6">
    <location>
        <begin position="38"/>
        <end position="63"/>
    </location>
</feature>
<keyword evidence="9" id="KW-1185">Reference proteome</keyword>
<evidence type="ECO:0000313" key="9">
    <source>
        <dbReference type="Proteomes" id="UP001595752"/>
    </source>
</evidence>
<dbReference type="PANTHER" id="PTHR40077:SF1">
    <property type="entry name" value="MEMBRANE PROTEIN"/>
    <property type="match status" value="1"/>
</dbReference>
<proteinExistence type="predicted"/>
<evidence type="ECO:0000313" key="8">
    <source>
        <dbReference type="EMBL" id="MFC3886006.1"/>
    </source>
</evidence>
<accession>A0ABV8B9B4</accession>
<dbReference type="PANTHER" id="PTHR40077">
    <property type="entry name" value="MEMBRANE PROTEIN-RELATED"/>
    <property type="match status" value="1"/>
</dbReference>
<keyword evidence="4 6" id="KW-1133">Transmembrane helix</keyword>
<evidence type="ECO:0000256" key="6">
    <source>
        <dbReference type="SAM" id="Phobius"/>
    </source>
</evidence>
<keyword evidence="3 6" id="KW-0812">Transmembrane</keyword>
<dbReference type="InterPro" id="IPR023845">
    <property type="entry name" value="DUF3817_TM"/>
</dbReference>
<feature type="transmembrane region" description="Helical" evidence="6">
    <location>
        <begin position="69"/>
        <end position="88"/>
    </location>
</feature>
<keyword evidence="5 6" id="KW-0472">Membrane</keyword>
<evidence type="ECO:0000259" key="7">
    <source>
        <dbReference type="Pfam" id="PF12823"/>
    </source>
</evidence>
<sequence length="96" mass="10929">MWTSTIGLLRGIGIIEGISYLVLLFIAMPLKYFANLPIFVQIFGMAHGILFVLFVLMLLIVWFRHGWSLIRVLGAFMASLLPFGTFVLDARLRKEL</sequence>
<comment type="subcellular location">
    <subcellularLocation>
        <location evidence="1">Cell membrane</location>
        <topology evidence="1">Multi-pass membrane protein</topology>
    </subcellularLocation>
</comment>
<protein>
    <submittedName>
        <fullName evidence="8">DUF3817 domain-containing protein</fullName>
    </submittedName>
</protein>
<evidence type="ECO:0000256" key="1">
    <source>
        <dbReference type="ARBA" id="ARBA00004651"/>
    </source>
</evidence>
<name>A0ABV8B9B4_9BACI</name>
<keyword evidence="2" id="KW-1003">Cell membrane</keyword>
<evidence type="ECO:0000256" key="4">
    <source>
        <dbReference type="ARBA" id="ARBA00022989"/>
    </source>
</evidence>